<organism evidence="3 4">
    <name type="scientific">Chishuiella changwenlii</name>
    <dbReference type="NCBI Taxonomy" id="1434701"/>
    <lineage>
        <taxon>Bacteria</taxon>
        <taxon>Pseudomonadati</taxon>
        <taxon>Bacteroidota</taxon>
        <taxon>Flavobacteriia</taxon>
        <taxon>Flavobacteriales</taxon>
        <taxon>Weeksellaceae</taxon>
        <taxon>Chishuiella</taxon>
    </lineage>
</organism>
<dbReference type="EMBL" id="BMFL01000018">
    <property type="protein sequence ID" value="GGF06883.1"/>
    <property type="molecule type" value="Genomic_DNA"/>
</dbReference>
<keyword evidence="1" id="KW-0472">Membrane</keyword>
<reference evidence="4" key="3">
    <citation type="submission" date="2016-11" db="EMBL/GenBank/DDBJ databases">
        <authorList>
            <person name="Varghese N."/>
            <person name="Submissions S."/>
        </authorList>
    </citation>
    <scope>NUCLEOTIDE SEQUENCE [LARGE SCALE GENOMIC DNA]</scope>
    <source>
        <strain evidence="4">DSM 27989</strain>
    </source>
</reference>
<reference evidence="2" key="1">
    <citation type="journal article" date="2014" name="Int. J. Syst. Evol. Microbiol.">
        <title>Complete genome of a new Firmicutes species belonging to the dominant human colonic microbiota ('Ruminococcus bicirculans') reveals two chromosomes and a selective capacity to utilize plant glucans.</title>
        <authorList>
            <consortium name="NISC Comparative Sequencing Program"/>
            <person name="Wegmann U."/>
            <person name="Louis P."/>
            <person name="Goesmann A."/>
            <person name="Henrissat B."/>
            <person name="Duncan S.H."/>
            <person name="Flint H.J."/>
        </authorList>
    </citation>
    <scope>NUCLEOTIDE SEQUENCE</scope>
    <source>
        <strain evidence="2">CGMCC 1.12707</strain>
    </source>
</reference>
<evidence type="ECO:0000313" key="2">
    <source>
        <dbReference type="EMBL" id="GGF06883.1"/>
    </source>
</evidence>
<dbReference type="Proteomes" id="UP000184120">
    <property type="component" value="Unassembled WGS sequence"/>
</dbReference>
<evidence type="ECO:0000256" key="1">
    <source>
        <dbReference type="SAM" id="Phobius"/>
    </source>
</evidence>
<evidence type="ECO:0000313" key="5">
    <source>
        <dbReference type="Proteomes" id="UP000650994"/>
    </source>
</evidence>
<dbReference type="AlphaFoldDB" id="A0A1M6SLM0"/>
<keyword evidence="5" id="KW-1185">Reference proteome</keyword>
<feature type="transmembrane region" description="Helical" evidence="1">
    <location>
        <begin position="6"/>
        <end position="26"/>
    </location>
</feature>
<sequence>MATLLSILIILLIFGLFVSVFFIIAISDAKVREKNGQHIMESLPDNVAIKSVVRYNIGRPQGRFLKMKSFQGSGVLYVLGEKVYFKDILGNEDHVFDLQTCKMSWVENKINGITNAFKIADHEAIIFFYIDRGGFVFKAIEENISTSDLYLRLKELRKKVRSAKKAELGGE</sequence>
<reference evidence="2" key="5">
    <citation type="submission" date="2024-05" db="EMBL/GenBank/DDBJ databases">
        <authorList>
            <person name="Sun Q."/>
            <person name="Zhou Y."/>
        </authorList>
    </citation>
    <scope>NUCLEOTIDE SEQUENCE</scope>
    <source>
        <strain evidence="2">CGMCC 1.12707</strain>
    </source>
</reference>
<proteinExistence type="predicted"/>
<evidence type="ECO:0000313" key="3">
    <source>
        <dbReference type="EMBL" id="SHK45684.1"/>
    </source>
</evidence>
<reference evidence="3" key="2">
    <citation type="submission" date="2016-11" db="EMBL/GenBank/DDBJ databases">
        <authorList>
            <person name="Jaros S."/>
            <person name="Januszkiewicz K."/>
            <person name="Wedrychowicz H."/>
        </authorList>
    </citation>
    <scope>NUCLEOTIDE SEQUENCE [LARGE SCALE GENOMIC DNA]</scope>
    <source>
        <strain evidence="3">DSM 27989</strain>
    </source>
</reference>
<reference evidence="5" key="4">
    <citation type="journal article" date="2019" name="Int. J. Syst. Evol. Microbiol.">
        <title>The Global Catalogue of Microorganisms (GCM) 10K type strain sequencing project: providing services to taxonomists for standard genome sequencing and annotation.</title>
        <authorList>
            <consortium name="The Broad Institute Genomics Platform"/>
            <consortium name="The Broad Institute Genome Sequencing Center for Infectious Disease"/>
            <person name="Wu L."/>
            <person name="Ma J."/>
        </authorList>
    </citation>
    <scope>NUCLEOTIDE SEQUENCE [LARGE SCALE GENOMIC DNA]</scope>
    <source>
        <strain evidence="5">CGMCC 1.12707</strain>
    </source>
</reference>
<evidence type="ECO:0008006" key="6">
    <source>
        <dbReference type="Google" id="ProtNLM"/>
    </source>
</evidence>
<keyword evidence="1" id="KW-1133">Transmembrane helix</keyword>
<keyword evidence="1" id="KW-0812">Transmembrane</keyword>
<evidence type="ECO:0000313" key="4">
    <source>
        <dbReference type="Proteomes" id="UP000184120"/>
    </source>
</evidence>
<gene>
    <name evidence="2" type="ORF">GCM10010984_25160</name>
    <name evidence="3" type="ORF">SAMN05443634_10135</name>
</gene>
<name>A0A1M6SLM0_9FLAO</name>
<accession>A0A1M6SLM0</accession>
<dbReference type="RefSeq" id="WP_143147207.1">
    <property type="nucleotide sequence ID" value="NZ_BMFL01000018.1"/>
</dbReference>
<dbReference type="Proteomes" id="UP000650994">
    <property type="component" value="Unassembled WGS sequence"/>
</dbReference>
<protein>
    <recommendedName>
        <fullName evidence="6">PH domain-containing protein</fullName>
    </recommendedName>
</protein>
<dbReference type="EMBL" id="FRBH01000001">
    <property type="protein sequence ID" value="SHK45684.1"/>
    <property type="molecule type" value="Genomic_DNA"/>
</dbReference>
<dbReference type="OrthoDB" id="1258603at2"/>